<proteinExistence type="predicted"/>
<dbReference type="AlphaFoldDB" id="A0A256IJ35"/>
<feature type="domain" description="Halobacterial output" evidence="1">
    <location>
        <begin position="2"/>
        <end position="69"/>
    </location>
</feature>
<evidence type="ECO:0000259" key="1">
    <source>
        <dbReference type="Pfam" id="PF18545"/>
    </source>
</evidence>
<sequence>MESVANQIAEALAEAKGVEPANLDTTLYDHVSTDAIEELVDHESRAWSVEFETRNHTVEVTGTERIYVDGDLVRSLGQSSGGG</sequence>
<gene>
    <name evidence="2" type="ORF">DJ70_08760</name>
</gene>
<reference evidence="2 3" key="1">
    <citation type="journal article" date="2014" name="Front. Microbiol.">
        <title>Population and genomic analysis of the genus Halorubrum.</title>
        <authorList>
            <person name="Fullmer M.S."/>
            <person name="Soucy S.M."/>
            <person name="Swithers K.S."/>
            <person name="Makkay A.M."/>
            <person name="Wheeler R."/>
            <person name="Ventosa A."/>
            <person name="Gogarten J.P."/>
            <person name="Papke R.T."/>
        </authorList>
    </citation>
    <scope>NUCLEOTIDE SEQUENCE [LARGE SCALE GENOMIC DNA]</scope>
    <source>
        <strain evidence="2 3">Cb34</strain>
    </source>
</reference>
<name>A0A256IJ35_9EURY</name>
<evidence type="ECO:0000313" key="2">
    <source>
        <dbReference type="EMBL" id="OYR56514.1"/>
    </source>
</evidence>
<dbReference type="Proteomes" id="UP000216308">
    <property type="component" value="Unassembled WGS sequence"/>
</dbReference>
<protein>
    <recommendedName>
        <fullName evidence="1">Halobacterial output domain-containing protein</fullName>
    </recommendedName>
</protein>
<keyword evidence="3" id="KW-1185">Reference proteome</keyword>
<dbReference type="EMBL" id="NHPJ01000085">
    <property type="protein sequence ID" value="OYR56514.1"/>
    <property type="molecule type" value="Genomic_DNA"/>
</dbReference>
<accession>A0A256IJ35</accession>
<comment type="caution">
    <text evidence="2">The sequence shown here is derived from an EMBL/GenBank/DDBJ whole genome shotgun (WGS) entry which is preliminary data.</text>
</comment>
<evidence type="ECO:0000313" key="3">
    <source>
        <dbReference type="Proteomes" id="UP000216308"/>
    </source>
</evidence>
<dbReference type="Pfam" id="PF18545">
    <property type="entry name" value="HalOD1"/>
    <property type="match status" value="1"/>
</dbReference>
<dbReference type="InterPro" id="IPR040624">
    <property type="entry name" value="HalOD1"/>
</dbReference>
<organism evidence="2 3">
    <name type="scientific">Halorubrum halodurans</name>
    <dbReference type="NCBI Taxonomy" id="1383851"/>
    <lineage>
        <taxon>Archaea</taxon>
        <taxon>Methanobacteriati</taxon>
        <taxon>Methanobacteriota</taxon>
        <taxon>Stenosarchaea group</taxon>
        <taxon>Halobacteria</taxon>
        <taxon>Halobacteriales</taxon>
        <taxon>Haloferacaceae</taxon>
        <taxon>Halorubrum</taxon>
    </lineage>
</organism>